<comment type="caution">
    <text evidence="6">The sequence shown here is derived from an EMBL/GenBank/DDBJ whole genome shotgun (WGS) entry which is preliminary data.</text>
</comment>
<keyword evidence="2" id="KW-0645">Protease</keyword>
<sequence length="111" mass="11783">MAVAAIDNQMRIARFSNAGINAATGGNINVCAPGVDVLSSYPKKSGNSGDYALLSGTSMATPHVSGLAALYMEQFPGLNAREIWELLESKAKPIESLKYRDIGKGLIQVIR</sequence>
<evidence type="ECO:0000256" key="2">
    <source>
        <dbReference type="ARBA" id="ARBA00022670"/>
    </source>
</evidence>
<dbReference type="PROSITE" id="PS00138">
    <property type="entry name" value="SUBTILASE_SER"/>
    <property type="match status" value="1"/>
</dbReference>
<gene>
    <name evidence="6" type="primary">apr_3</name>
    <name evidence="6" type="ORF">SDC9_156041</name>
</gene>
<protein>
    <submittedName>
        <fullName evidence="6">Subtilisin DY</fullName>
        <ecNumber evidence="6">3.4.21.62</ecNumber>
    </submittedName>
</protein>
<dbReference type="InterPro" id="IPR051048">
    <property type="entry name" value="Peptidase_S8/S53_subtilisin"/>
</dbReference>
<reference evidence="6" key="1">
    <citation type="submission" date="2019-08" db="EMBL/GenBank/DDBJ databases">
        <authorList>
            <person name="Kucharzyk K."/>
            <person name="Murdoch R.W."/>
            <person name="Higgins S."/>
            <person name="Loffler F."/>
        </authorList>
    </citation>
    <scope>NUCLEOTIDE SEQUENCE</scope>
</reference>
<dbReference type="SUPFAM" id="SSF52743">
    <property type="entry name" value="Subtilisin-like"/>
    <property type="match status" value="1"/>
</dbReference>
<dbReference type="InterPro" id="IPR036852">
    <property type="entry name" value="Peptidase_S8/S53_dom_sf"/>
</dbReference>
<dbReference type="PROSITE" id="PS51892">
    <property type="entry name" value="SUBTILASE"/>
    <property type="match status" value="1"/>
</dbReference>
<dbReference type="GO" id="GO:0006508">
    <property type="term" value="P:proteolysis"/>
    <property type="evidence" value="ECO:0007669"/>
    <property type="project" value="UniProtKB-KW"/>
</dbReference>
<dbReference type="InterPro" id="IPR023828">
    <property type="entry name" value="Peptidase_S8_Ser-AS"/>
</dbReference>
<name>A0A645F559_9ZZZZ</name>
<dbReference type="Pfam" id="PF00082">
    <property type="entry name" value="Peptidase_S8"/>
    <property type="match status" value="1"/>
</dbReference>
<dbReference type="GO" id="GO:0004252">
    <property type="term" value="F:serine-type endopeptidase activity"/>
    <property type="evidence" value="ECO:0007669"/>
    <property type="project" value="UniProtKB-EC"/>
</dbReference>
<dbReference type="PANTHER" id="PTHR43399">
    <property type="entry name" value="SUBTILISIN-RELATED"/>
    <property type="match status" value="1"/>
</dbReference>
<comment type="similarity">
    <text evidence="1">Belongs to the peptidase S8 family.</text>
</comment>
<evidence type="ECO:0000256" key="4">
    <source>
        <dbReference type="ARBA" id="ARBA00022825"/>
    </source>
</evidence>
<dbReference type="EMBL" id="VSSQ01054848">
    <property type="protein sequence ID" value="MPN08756.1"/>
    <property type="molecule type" value="Genomic_DNA"/>
</dbReference>
<keyword evidence="3 6" id="KW-0378">Hydrolase</keyword>
<dbReference type="Gene3D" id="3.40.50.200">
    <property type="entry name" value="Peptidase S8/S53 domain"/>
    <property type="match status" value="1"/>
</dbReference>
<dbReference type="EC" id="3.4.21.62" evidence="6"/>
<keyword evidence="4" id="KW-0720">Serine protease</keyword>
<dbReference type="InterPro" id="IPR000209">
    <property type="entry name" value="Peptidase_S8/S53_dom"/>
</dbReference>
<organism evidence="6">
    <name type="scientific">bioreactor metagenome</name>
    <dbReference type="NCBI Taxonomy" id="1076179"/>
    <lineage>
        <taxon>unclassified sequences</taxon>
        <taxon>metagenomes</taxon>
        <taxon>ecological metagenomes</taxon>
    </lineage>
</organism>
<evidence type="ECO:0000259" key="5">
    <source>
        <dbReference type="Pfam" id="PF00082"/>
    </source>
</evidence>
<evidence type="ECO:0000313" key="6">
    <source>
        <dbReference type="EMBL" id="MPN08756.1"/>
    </source>
</evidence>
<dbReference type="PANTHER" id="PTHR43399:SF4">
    <property type="entry name" value="CELL WALL-ASSOCIATED PROTEASE"/>
    <property type="match status" value="1"/>
</dbReference>
<feature type="domain" description="Peptidase S8/S53" evidence="5">
    <location>
        <begin position="1"/>
        <end position="91"/>
    </location>
</feature>
<proteinExistence type="inferred from homology"/>
<accession>A0A645F559</accession>
<evidence type="ECO:0000256" key="3">
    <source>
        <dbReference type="ARBA" id="ARBA00022801"/>
    </source>
</evidence>
<dbReference type="AlphaFoldDB" id="A0A645F559"/>
<evidence type="ECO:0000256" key="1">
    <source>
        <dbReference type="ARBA" id="ARBA00011073"/>
    </source>
</evidence>